<dbReference type="Proteomes" id="UP001196601">
    <property type="component" value="Unassembled WGS sequence"/>
</dbReference>
<reference evidence="1 2" key="1">
    <citation type="journal article" date="2021" name="Syst. Appl. Microbiol.">
        <title>Pseudomonas lalucatii sp. nov. isolated from Vallgornera, a karstic cave in Mallorca, Western Mediterranean.</title>
        <authorList>
            <person name="Busquets A."/>
            <person name="Mulet M."/>
            <person name="Gomila M."/>
            <person name="Garcia-Valdes E."/>
        </authorList>
    </citation>
    <scope>NUCLEOTIDE SEQUENCE [LARGE SCALE GENOMIC DNA]</scope>
    <source>
        <strain evidence="1 2">R1b54</strain>
    </source>
</reference>
<evidence type="ECO:0000313" key="1">
    <source>
        <dbReference type="EMBL" id="MBS7662691.1"/>
    </source>
</evidence>
<protein>
    <submittedName>
        <fullName evidence="1">DUF1850 domain-containing protein</fullName>
    </submittedName>
</protein>
<dbReference type="RefSeq" id="WP_213639985.1">
    <property type="nucleotide sequence ID" value="NZ_JADPMV010000001.1"/>
</dbReference>
<name>A0ABS5Q1Q4_9PSED</name>
<dbReference type="InterPro" id="IPR015001">
    <property type="entry name" value="DUF1850"/>
</dbReference>
<keyword evidence="2" id="KW-1185">Reference proteome</keyword>
<sequence>MIGLCMGLAGAVWAQVPAAEFTLAWRHTIEKVRWEEDYRVTAEGLLLGEARVKGSGAGMEIPDGAELREGSWHYRRQLPPLQPLRLGRTPEAGDYQLCFNQRCRPMADWLGPPQATQPALELWSCELGSPASPTDEGQDDG</sequence>
<gene>
    <name evidence="1" type="ORF">I0D00_12180</name>
</gene>
<organism evidence="1 2">
    <name type="scientific">Pseudomonas lalucatii</name>
    <dbReference type="NCBI Taxonomy" id="1424203"/>
    <lineage>
        <taxon>Bacteria</taxon>
        <taxon>Pseudomonadati</taxon>
        <taxon>Pseudomonadota</taxon>
        <taxon>Gammaproteobacteria</taxon>
        <taxon>Pseudomonadales</taxon>
        <taxon>Pseudomonadaceae</taxon>
        <taxon>Pseudomonas</taxon>
    </lineage>
</organism>
<evidence type="ECO:0000313" key="2">
    <source>
        <dbReference type="Proteomes" id="UP001196601"/>
    </source>
</evidence>
<dbReference type="EMBL" id="JADPMV010000001">
    <property type="protein sequence ID" value="MBS7662691.1"/>
    <property type="molecule type" value="Genomic_DNA"/>
</dbReference>
<dbReference type="Pfam" id="PF08905">
    <property type="entry name" value="DUF1850"/>
    <property type="match status" value="1"/>
</dbReference>
<proteinExistence type="predicted"/>
<comment type="caution">
    <text evidence="1">The sequence shown here is derived from an EMBL/GenBank/DDBJ whole genome shotgun (WGS) entry which is preliminary data.</text>
</comment>
<accession>A0ABS5Q1Q4</accession>